<accession>A0A4Q2M7T9</accession>
<dbReference type="InterPro" id="IPR032716">
    <property type="entry name" value="ACC_epsilon"/>
</dbReference>
<comment type="caution">
    <text evidence="2">The sequence shown here is derived from an EMBL/GenBank/DDBJ whole genome shotgun (WGS) entry which is preliminary data.</text>
</comment>
<organism evidence="2 3">
    <name type="scientific">Agromyces atrinae</name>
    <dbReference type="NCBI Taxonomy" id="592376"/>
    <lineage>
        <taxon>Bacteria</taxon>
        <taxon>Bacillati</taxon>
        <taxon>Actinomycetota</taxon>
        <taxon>Actinomycetes</taxon>
        <taxon>Micrococcales</taxon>
        <taxon>Microbacteriaceae</taxon>
        <taxon>Agromyces</taxon>
    </lineage>
</organism>
<sequence length="74" mass="8003">MSDEQPDELVRFVTRDVSPEEKATVFAVIEALLAEESAGARRPAATGLDAWQKSSRGLRAATWPGPSAWRGFTG</sequence>
<evidence type="ECO:0000313" key="4">
    <source>
        <dbReference type="Proteomes" id="UP000581087"/>
    </source>
</evidence>
<keyword evidence="3" id="KW-1185">Reference proteome</keyword>
<dbReference type="OrthoDB" id="5123691at2"/>
<evidence type="ECO:0000313" key="1">
    <source>
        <dbReference type="EMBL" id="NYD66727.1"/>
    </source>
</evidence>
<dbReference type="Pfam" id="PF13822">
    <property type="entry name" value="ACC_epsilon"/>
    <property type="match status" value="1"/>
</dbReference>
<dbReference type="EMBL" id="SDPM01000002">
    <property type="protein sequence ID" value="RXZ87387.1"/>
    <property type="molecule type" value="Genomic_DNA"/>
</dbReference>
<evidence type="ECO:0000313" key="2">
    <source>
        <dbReference type="EMBL" id="RXZ87387.1"/>
    </source>
</evidence>
<dbReference type="EMBL" id="JACCBI010000001">
    <property type="protein sequence ID" value="NYD66727.1"/>
    <property type="molecule type" value="Genomic_DNA"/>
</dbReference>
<dbReference type="GO" id="GO:0004658">
    <property type="term" value="F:propionyl-CoA carboxylase activity"/>
    <property type="evidence" value="ECO:0007669"/>
    <property type="project" value="InterPro"/>
</dbReference>
<gene>
    <name evidence="1" type="ORF">BJ972_001246</name>
    <name evidence="2" type="ORF">ESP50_05570</name>
</gene>
<dbReference type="RefSeq" id="WP_129172961.1">
    <property type="nucleotide sequence ID" value="NZ_JACCBI010000001.1"/>
</dbReference>
<evidence type="ECO:0000313" key="3">
    <source>
        <dbReference type="Proteomes" id="UP000292686"/>
    </source>
</evidence>
<name>A0A4Q2M7T9_9MICO</name>
<reference evidence="2 3" key="1">
    <citation type="submission" date="2019-01" db="EMBL/GenBank/DDBJ databases">
        <title>Agromyces.</title>
        <authorList>
            <person name="Li J."/>
        </authorList>
    </citation>
    <scope>NUCLEOTIDE SEQUENCE [LARGE SCALE GENOMIC DNA]</scope>
    <source>
        <strain evidence="2 3">DSM 23870</strain>
    </source>
</reference>
<dbReference type="Proteomes" id="UP000581087">
    <property type="component" value="Unassembled WGS sequence"/>
</dbReference>
<protein>
    <submittedName>
        <fullName evidence="2">Acyl-CoA carboxylase subunit epsilon</fullName>
    </submittedName>
</protein>
<reference evidence="1 4" key="2">
    <citation type="submission" date="2020-07" db="EMBL/GenBank/DDBJ databases">
        <title>Sequencing the genomes of 1000 actinobacteria strains.</title>
        <authorList>
            <person name="Klenk H.-P."/>
        </authorList>
    </citation>
    <scope>NUCLEOTIDE SEQUENCE [LARGE SCALE GENOMIC DNA]</scope>
    <source>
        <strain evidence="1 4">DSM 23870</strain>
    </source>
</reference>
<dbReference type="AlphaFoldDB" id="A0A4Q2M7T9"/>
<dbReference type="Proteomes" id="UP000292686">
    <property type="component" value="Unassembled WGS sequence"/>
</dbReference>
<proteinExistence type="predicted"/>
<dbReference type="GO" id="GO:0003989">
    <property type="term" value="F:acetyl-CoA carboxylase activity"/>
    <property type="evidence" value="ECO:0007669"/>
    <property type="project" value="InterPro"/>
</dbReference>